<sequence length="114" mass="13768">MLTTAYKKWKIERAHKQSMFTCSKHYLENILPKGTLPDTGVRSRLVINVVAGRHCLERRSPREREREVEKDSRRKEGSCGGRKRNERRWTEERIKEIEKKMRKMWGKEKLRDDI</sequence>
<proteinExistence type="predicted"/>
<accession>A0A9P0H682</accession>
<organism evidence="2 3">
    <name type="scientific">Nezara viridula</name>
    <name type="common">Southern green stink bug</name>
    <name type="synonym">Cimex viridulus</name>
    <dbReference type="NCBI Taxonomy" id="85310"/>
    <lineage>
        <taxon>Eukaryota</taxon>
        <taxon>Metazoa</taxon>
        <taxon>Ecdysozoa</taxon>
        <taxon>Arthropoda</taxon>
        <taxon>Hexapoda</taxon>
        <taxon>Insecta</taxon>
        <taxon>Pterygota</taxon>
        <taxon>Neoptera</taxon>
        <taxon>Paraneoptera</taxon>
        <taxon>Hemiptera</taxon>
        <taxon>Heteroptera</taxon>
        <taxon>Panheteroptera</taxon>
        <taxon>Pentatomomorpha</taxon>
        <taxon>Pentatomoidea</taxon>
        <taxon>Pentatomidae</taxon>
        <taxon>Pentatominae</taxon>
        <taxon>Nezara</taxon>
    </lineage>
</organism>
<feature type="region of interest" description="Disordered" evidence="1">
    <location>
        <begin position="58"/>
        <end position="87"/>
    </location>
</feature>
<reference evidence="2" key="1">
    <citation type="submission" date="2022-01" db="EMBL/GenBank/DDBJ databases">
        <authorList>
            <person name="King R."/>
        </authorList>
    </citation>
    <scope>NUCLEOTIDE SEQUENCE</scope>
</reference>
<keyword evidence="3" id="KW-1185">Reference proteome</keyword>
<name>A0A9P0H682_NEZVI</name>
<gene>
    <name evidence="2" type="ORF">NEZAVI_LOCUS6288</name>
</gene>
<dbReference type="Proteomes" id="UP001152798">
    <property type="component" value="Chromosome 3"/>
</dbReference>
<evidence type="ECO:0000256" key="1">
    <source>
        <dbReference type="SAM" id="MobiDB-lite"/>
    </source>
</evidence>
<dbReference type="AlphaFoldDB" id="A0A9P0H682"/>
<evidence type="ECO:0000313" key="3">
    <source>
        <dbReference type="Proteomes" id="UP001152798"/>
    </source>
</evidence>
<evidence type="ECO:0000313" key="2">
    <source>
        <dbReference type="EMBL" id="CAH1396168.1"/>
    </source>
</evidence>
<dbReference type="EMBL" id="OV725079">
    <property type="protein sequence ID" value="CAH1396168.1"/>
    <property type="molecule type" value="Genomic_DNA"/>
</dbReference>
<feature type="compositionally biased region" description="Basic and acidic residues" evidence="1">
    <location>
        <begin position="58"/>
        <end position="77"/>
    </location>
</feature>
<protein>
    <submittedName>
        <fullName evidence="2">Uncharacterized protein</fullName>
    </submittedName>
</protein>